<organism evidence="2 3">
    <name type="scientific">Cloeon dipterum</name>
    <dbReference type="NCBI Taxonomy" id="197152"/>
    <lineage>
        <taxon>Eukaryota</taxon>
        <taxon>Metazoa</taxon>
        <taxon>Ecdysozoa</taxon>
        <taxon>Arthropoda</taxon>
        <taxon>Hexapoda</taxon>
        <taxon>Insecta</taxon>
        <taxon>Pterygota</taxon>
        <taxon>Palaeoptera</taxon>
        <taxon>Ephemeroptera</taxon>
        <taxon>Pisciforma</taxon>
        <taxon>Baetidae</taxon>
        <taxon>Cloeon</taxon>
    </lineage>
</organism>
<feature type="region of interest" description="Disordered" evidence="1">
    <location>
        <begin position="1"/>
        <end position="35"/>
    </location>
</feature>
<evidence type="ECO:0000313" key="2">
    <source>
        <dbReference type="EMBL" id="CAB3382277.1"/>
    </source>
</evidence>
<gene>
    <name evidence="2" type="ORF">CLODIP_2_CD07029</name>
</gene>
<dbReference type="OrthoDB" id="2408655at2759"/>
<proteinExistence type="predicted"/>
<feature type="compositionally biased region" description="Acidic residues" evidence="1">
    <location>
        <begin position="230"/>
        <end position="271"/>
    </location>
</feature>
<dbReference type="EMBL" id="CADEPI010000263">
    <property type="protein sequence ID" value="CAB3382277.1"/>
    <property type="molecule type" value="Genomic_DNA"/>
</dbReference>
<reference evidence="2 3" key="1">
    <citation type="submission" date="2020-04" db="EMBL/GenBank/DDBJ databases">
        <authorList>
            <person name="Alioto T."/>
            <person name="Alioto T."/>
            <person name="Gomez Garrido J."/>
        </authorList>
    </citation>
    <scope>NUCLEOTIDE SEQUENCE [LARGE SCALE GENOMIC DNA]</scope>
</reference>
<feature type="region of interest" description="Disordered" evidence="1">
    <location>
        <begin position="229"/>
        <end position="271"/>
    </location>
</feature>
<protein>
    <submittedName>
        <fullName evidence="2">Uncharacterized protein</fullName>
    </submittedName>
</protein>
<feature type="region of interest" description="Disordered" evidence="1">
    <location>
        <begin position="165"/>
        <end position="191"/>
    </location>
</feature>
<evidence type="ECO:0000256" key="1">
    <source>
        <dbReference type="SAM" id="MobiDB-lite"/>
    </source>
</evidence>
<dbReference type="AlphaFoldDB" id="A0A8S1DNW8"/>
<sequence length="271" mass="30667">MLQLHGKIANENDENKFSLHSSRQGRSEGQQQVRDLKDLRSKTDAQLLELLQRQRHILLQKSLMAKLADGGEKIKGLVNRIEEELKSREDLKSAGAQRVVADFGERIEWNIGDEEVKPALPEKSSDPLLNFLKQQKTNIKIMDPYAEQICSKFGSPKENASVTERFMPHRSSEASRRLSPSSGSVQNHSTQEIPIRDSLLLQKKQINTESKLLKANTQLASWRQLAAVIDSDESDAEDEEQSDEEVDPETKTEEEDVPELPDLDDATISER</sequence>
<feature type="compositionally biased region" description="Basic and acidic residues" evidence="1">
    <location>
        <begin position="8"/>
        <end position="17"/>
    </location>
</feature>
<keyword evidence="3" id="KW-1185">Reference proteome</keyword>
<dbReference type="Proteomes" id="UP000494165">
    <property type="component" value="Unassembled WGS sequence"/>
</dbReference>
<evidence type="ECO:0000313" key="3">
    <source>
        <dbReference type="Proteomes" id="UP000494165"/>
    </source>
</evidence>
<comment type="caution">
    <text evidence="2">The sequence shown here is derived from an EMBL/GenBank/DDBJ whole genome shotgun (WGS) entry which is preliminary data.</text>
</comment>
<name>A0A8S1DNW8_9INSE</name>
<feature type="compositionally biased region" description="Basic and acidic residues" evidence="1">
    <location>
        <begin position="166"/>
        <end position="176"/>
    </location>
</feature>
<feature type="compositionally biased region" description="Low complexity" evidence="1">
    <location>
        <begin position="21"/>
        <end position="32"/>
    </location>
</feature>
<accession>A0A8S1DNW8</accession>